<comment type="caution">
    <text evidence="1">The sequence shown here is derived from an EMBL/GenBank/DDBJ whole genome shotgun (WGS) entry which is preliminary data.</text>
</comment>
<dbReference type="AlphaFoldDB" id="A0AAV4A9Q5"/>
<proteinExistence type="predicted"/>
<evidence type="ECO:0000313" key="2">
    <source>
        <dbReference type="Proteomes" id="UP000735302"/>
    </source>
</evidence>
<organism evidence="1 2">
    <name type="scientific">Plakobranchus ocellatus</name>
    <dbReference type="NCBI Taxonomy" id="259542"/>
    <lineage>
        <taxon>Eukaryota</taxon>
        <taxon>Metazoa</taxon>
        <taxon>Spiralia</taxon>
        <taxon>Lophotrochozoa</taxon>
        <taxon>Mollusca</taxon>
        <taxon>Gastropoda</taxon>
        <taxon>Heterobranchia</taxon>
        <taxon>Euthyneura</taxon>
        <taxon>Panpulmonata</taxon>
        <taxon>Sacoglossa</taxon>
        <taxon>Placobranchoidea</taxon>
        <taxon>Plakobranchidae</taxon>
        <taxon>Plakobranchus</taxon>
    </lineage>
</organism>
<evidence type="ECO:0000313" key="1">
    <source>
        <dbReference type="EMBL" id="GFO02969.1"/>
    </source>
</evidence>
<name>A0AAV4A9Q5_9GAST</name>
<reference evidence="1 2" key="1">
    <citation type="journal article" date="2021" name="Elife">
        <title>Chloroplast acquisition without the gene transfer in kleptoplastic sea slugs, Plakobranchus ocellatus.</title>
        <authorList>
            <person name="Maeda T."/>
            <person name="Takahashi S."/>
            <person name="Yoshida T."/>
            <person name="Shimamura S."/>
            <person name="Takaki Y."/>
            <person name="Nagai Y."/>
            <person name="Toyoda A."/>
            <person name="Suzuki Y."/>
            <person name="Arimoto A."/>
            <person name="Ishii H."/>
            <person name="Satoh N."/>
            <person name="Nishiyama T."/>
            <person name="Hasebe M."/>
            <person name="Maruyama T."/>
            <person name="Minagawa J."/>
            <person name="Obokata J."/>
            <person name="Shigenobu S."/>
        </authorList>
    </citation>
    <scope>NUCLEOTIDE SEQUENCE [LARGE SCALE GENOMIC DNA]</scope>
</reference>
<protein>
    <submittedName>
        <fullName evidence="1">Uncharacterized protein</fullName>
    </submittedName>
</protein>
<keyword evidence="2" id="KW-1185">Reference proteome</keyword>
<dbReference type="Proteomes" id="UP000735302">
    <property type="component" value="Unassembled WGS sequence"/>
</dbReference>
<gene>
    <name evidence="1" type="ORF">PoB_002947400</name>
</gene>
<accession>A0AAV4A9Q5</accession>
<sequence length="196" mass="22932">MTEARCDTVAEAMEAEFSPEATDPIVRNFYLYLSTAATLTEAEAMEAQQAERPRIPKAWAILVFTTHPKGPRIKKKFYDFPARLRRHSQTSQLHYLWKRAEVIPRWQWRFPNIYESFWSWCSHSRNIRNGASRLSWVVASCWRPTQPFCPQPCALQKEFPFQTTASRTEMKHPPLLEKNEGISSIPFLSVLQWRSA</sequence>
<dbReference type="EMBL" id="BLXT01003685">
    <property type="protein sequence ID" value="GFO02969.1"/>
    <property type="molecule type" value="Genomic_DNA"/>
</dbReference>